<evidence type="ECO:0000256" key="12">
    <source>
        <dbReference type="PROSITE-ProRule" id="PRU00560"/>
    </source>
</evidence>
<evidence type="ECO:0000256" key="10">
    <source>
        <dbReference type="ARBA" id="ARBA00034808"/>
    </source>
</evidence>
<dbReference type="GO" id="GO:0043138">
    <property type="term" value="F:3'-5' DNA helicase activity"/>
    <property type="evidence" value="ECO:0007669"/>
    <property type="project" value="UniProtKB-EC"/>
</dbReference>
<dbReference type="NCBIfam" id="TIGR01074">
    <property type="entry name" value="rep"/>
    <property type="match status" value="1"/>
</dbReference>
<organism evidence="15 16">
    <name type="scientific">Buchnera aphidicola</name>
    <name type="common">Aphis helianthi</name>
    <dbReference type="NCBI Taxonomy" id="2315802"/>
    <lineage>
        <taxon>Bacteria</taxon>
        <taxon>Pseudomonadati</taxon>
        <taxon>Pseudomonadota</taxon>
        <taxon>Gammaproteobacteria</taxon>
        <taxon>Enterobacterales</taxon>
        <taxon>Erwiniaceae</taxon>
        <taxon>Buchnera</taxon>
    </lineage>
</organism>
<evidence type="ECO:0000256" key="4">
    <source>
        <dbReference type="ARBA" id="ARBA00022801"/>
    </source>
</evidence>
<evidence type="ECO:0000259" key="14">
    <source>
        <dbReference type="PROSITE" id="PS51217"/>
    </source>
</evidence>
<evidence type="ECO:0000256" key="5">
    <source>
        <dbReference type="ARBA" id="ARBA00022806"/>
    </source>
</evidence>
<dbReference type="AlphaFoldDB" id="A0A4D6XPJ6"/>
<dbReference type="Gene3D" id="1.10.486.10">
    <property type="entry name" value="PCRA, domain 4"/>
    <property type="match status" value="1"/>
</dbReference>
<evidence type="ECO:0000256" key="6">
    <source>
        <dbReference type="ARBA" id="ARBA00022840"/>
    </source>
</evidence>
<dbReference type="InterPro" id="IPR013986">
    <property type="entry name" value="DExx_box_DNA_helicase_dom_sf"/>
</dbReference>
<dbReference type="Gene3D" id="1.10.10.160">
    <property type="match status" value="1"/>
</dbReference>
<comment type="similarity">
    <text evidence="1">Belongs to the helicase family. UvrD subfamily.</text>
</comment>
<evidence type="ECO:0000256" key="2">
    <source>
        <dbReference type="ARBA" id="ARBA00022705"/>
    </source>
</evidence>
<evidence type="ECO:0000256" key="7">
    <source>
        <dbReference type="ARBA" id="ARBA00023125"/>
    </source>
</evidence>
<dbReference type="Proteomes" id="UP000298759">
    <property type="component" value="Chromosome"/>
</dbReference>
<evidence type="ECO:0000313" key="15">
    <source>
        <dbReference type="EMBL" id="QCI17389.1"/>
    </source>
</evidence>
<gene>
    <name evidence="15" type="primary">rep</name>
    <name evidence="15" type="ORF">D9V62_03055</name>
</gene>
<dbReference type="GO" id="GO:0000725">
    <property type="term" value="P:recombinational repair"/>
    <property type="evidence" value="ECO:0007669"/>
    <property type="project" value="TreeGrafter"/>
</dbReference>
<keyword evidence="3 12" id="KW-0547">Nucleotide-binding</keyword>
<evidence type="ECO:0000256" key="1">
    <source>
        <dbReference type="ARBA" id="ARBA00009922"/>
    </source>
</evidence>
<dbReference type="PROSITE" id="PS51217">
    <property type="entry name" value="UVRD_HELICASE_CTER"/>
    <property type="match status" value="1"/>
</dbReference>
<sequence length="671" mass="78754">MPLNYIQKNAVEFVNGPCLILAGAGSGKTKVIINKIIYLIKYCQYQPNNIIALTFTNKAAHEIKLRLLEYLSIFQIQQMIISTFHSFGLKIIKKEIDFLELNSNFSLFDEKDQIALLKKITNKKIKNDTKLLKHLIFMISYWKNKFYTPEDVQLLVKSNEEKDFAYFYKKYTIYLRESNTLDFDDLICIPTLLFKKNQIIKNRWQKKITYLLIDEYQDTSTSQYELIKTLTNKNSNFTLVGDDDQSIYSWRGATTQNIFLLQKDFPNLKIIKMEQNYRSYGRILNVANKLISCNPNYFKKKLFSKLKYGNKIKIIIAKNEESEAEKIAQKIICQCTKGKIQYKDYAILYRGNYQSQILEKIFLKRNIPYNISNNSSFFSRPEIKDLLSYLRLIINHNDNYAFIRVLNTPCRRIGITTLNKIEELAIKKNTSFFQISSDPEIKKILRVSTVNKITKFITWINEITLLSFSKPSCILDVIINDIQYESWLSKNLKESDKIKNSVNNIYMLSNWIKSLLKGNNFEKPMNLLEIITKMTLRDIINNTKKPKDANQVQLMTLHSSKGLEFSSVFIIGMSEGILPNIKSITENNIEEERRLAYVGMTRAKKQLFLTYCQTRIKYGQKLYTVPSRFLYELPKEDLHWDQNILLTNSANNIQYNIKKINDLKQIIKIKK</sequence>
<keyword evidence="7" id="KW-0238">DNA-binding</keyword>
<dbReference type="GO" id="GO:0005829">
    <property type="term" value="C:cytosol"/>
    <property type="evidence" value="ECO:0007669"/>
    <property type="project" value="TreeGrafter"/>
</dbReference>
<dbReference type="EC" id="5.6.2.4" evidence="10"/>
<keyword evidence="6 12" id="KW-0067">ATP-binding</keyword>
<protein>
    <recommendedName>
        <fullName evidence="10">DNA 3'-5' helicase</fullName>
        <ecNumber evidence="10">5.6.2.4</ecNumber>
    </recommendedName>
</protein>
<evidence type="ECO:0000256" key="3">
    <source>
        <dbReference type="ARBA" id="ARBA00022741"/>
    </source>
</evidence>
<dbReference type="InterPro" id="IPR014017">
    <property type="entry name" value="DNA_helicase_UvrD-like_C"/>
</dbReference>
<dbReference type="Gene3D" id="3.40.50.300">
    <property type="entry name" value="P-loop containing nucleotide triphosphate hydrolases"/>
    <property type="match status" value="2"/>
</dbReference>
<keyword evidence="5 12" id="KW-0347">Helicase</keyword>
<dbReference type="PANTHER" id="PTHR11070:SF64">
    <property type="entry name" value="ATP-DEPENDENT DNA HELICASE REP"/>
    <property type="match status" value="1"/>
</dbReference>
<evidence type="ECO:0000259" key="13">
    <source>
        <dbReference type="PROSITE" id="PS51198"/>
    </source>
</evidence>
<dbReference type="InterPro" id="IPR005752">
    <property type="entry name" value="Helicase_Rep"/>
</dbReference>
<keyword evidence="8" id="KW-0413">Isomerase</keyword>
<dbReference type="InterPro" id="IPR027417">
    <property type="entry name" value="P-loop_NTPase"/>
</dbReference>
<evidence type="ECO:0000256" key="8">
    <source>
        <dbReference type="ARBA" id="ARBA00023235"/>
    </source>
</evidence>
<dbReference type="PROSITE" id="PS51198">
    <property type="entry name" value="UVRD_HELICASE_ATP_BIND"/>
    <property type="match status" value="1"/>
</dbReference>
<dbReference type="Pfam" id="PF00580">
    <property type="entry name" value="UvrD-helicase"/>
    <property type="match status" value="1"/>
</dbReference>
<dbReference type="InterPro" id="IPR014016">
    <property type="entry name" value="UvrD-like_ATP-bd"/>
</dbReference>
<dbReference type="GO" id="GO:0005524">
    <property type="term" value="F:ATP binding"/>
    <property type="evidence" value="ECO:0007669"/>
    <property type="project" value="UniProtKB-UniRule"/>
</dbReference>
<dbReference type="Pfam" id="PF13361">
    <property type="entry name" value="UvrD_C"/>
    <property type="match status" value="1"/>
</dbReference>
<dbReference type="CDD" id="cd18807">
    <property type="entry name" value="SF1_C_UvrD"/>
    <property type="match status" value="1"/>
</dbReference>
<dbReference type="InterPro" id="IPR000212">
    <property type="entry name" value="DNA_helicase_UvrD/REP"/>
</dbReference>
<feature type="domain" description="UvrD-like helicase ATP-binding" evidence="13">
    <location>
        <begin position="1"/>
        <end position="280"/>
    </location>
</feature>
<dbReference type="PANTHER" id="PTHR11070">
    <property type="entry name" value="UVRD / RECB / PCRA DNA HELICASE FAMILY MEMBER"/>
    <property type="match status" value="1"/>
</dbReference>
<reference evidence="15 16" key="1">
    <citation type="submission" date="2018-12" db="EMBL/GenBank/DDBJ databases">
        <authorList>
            <person name="Chong R.A."/>
        </authorList>
    </citation>
    <scope>NUCLEOTIDE SEQUENCE [LARGE SCALE GENOMIC DNA]</scope>
    <source>
        <strain evidence="15 16">Ahe</strain>
    </source>
</reference>
<dbReference type="RefSeq" id="WP_158340320.1">
    <property type="nucleotide sequence ID" value="NZ_CP034894.1"/>
</dbReference>
<proteinExistence type="inferred from homology"/>
<evidence type="ECO:0000256" key="11">
    <source>
        <dbReference type="ARBA" id="ARBA00048988"/>
    </source>
</evidence>
<accession>A0A4D6XPJ6</accession>
<feature type="binding site" evidence="12">
    <location>
        <begin position="22"/>
        <end position="29"/>
    </location>
    <ligand>
        <name>ATP</name>
        <dbReference type="ChEBI" id="CHEBI:30616"/>
    </ligand>
</feature>
<feature type="domain" description="UvrD-like helicase C-terminal" evidence="14">
    <location>
        <begin position="281"/>
        <end position="562"/>
    </location>
</feature>
<name>A0A4D6XPJ6_9GAMM</name>
<dbReference type="EMBL" id="CP034894">
    <property type="protein sequence ID" value="QCI17389.1"/>
    <property type="molecule type" value="Genomic_DNA"/>
</dbReference>
<dbReference type="GO" id="GO:0003677">
    <property type="term" value="F:DNA binding"/>
    <property type="evidence" value="ECO:0007669"/>
    <property type="project" value="UniProtKB-KW"/>
</dbReference>
<dbReference type="SUPFAM" id="SSF52540">
    <property type="entry name" value="P-loop containing nucleoside triphosphate hydrolases"/>
    <property type="match status" value="1"/>
</dbReference>
<dbReference type="OrthoDB" id="9806690at2"/>
<comment type="catalytic activity">
    <reaction evidence="9">
        <text>Couples ATP hydrolysis with the unwinding of duplex DNA by translocating in the 3'-5' direction.</text>
        <dbReference type="EC" id="5.6.2.4"/>
    </reaction>
</comment>
<evidence type="ECO:0000313" key="16">
    <source>
        <dbReference type="Proteomes" id="UP000298759"/>
    </source>
</evidence>
<evidence type="ECO:0000256" key="9">
    <source>
        <dbReference type="ARBA" id="ARBA00034617"/>
    </source>
</evidence>
<dbReference type="GO" id="GO:0006260">
    <property type="term" value="P:DNA replication"/>
    <property type="evidence" value="ECO:0007669"/>
    <property type="project" value="UniProtKB-KW"/>
</dbReference>
<reference evidence="15 16" key="2">
    <citation type="submission" date="2019-05" db="EMBL/GenBank/DDBJ databases">
        <title>Genome evolution of the obligate endosymbiont Buchnera aphidicola.</title>
        <authorList>
            <person name="Moran N.A."/>
        </authorList>
    </citation>
    <scope>NUCLEOTIDE SEQUENCE [LARGE SCALE GENOMIC DNA]</scope>
    <source>
        <strain evidence="15 16">Ahe</strain>
    </source>
</reference>
<keyword evidence="2" id="KW-0235">DNA replication</keyword>
<dbReference type="GO" id="GO:0016887">
    <property type="term" value="F:ATP hydrolysis activity"/>
    <property type="evidence" value="ECO:0007669"/>
    <property type="project" value="RHEA"/>
</dbReference>
<dbReference type="CDD" id="cd17932">
    <property type="entry name" value="DEXQc_UvrD"/>
    <property type="match status" value="1"/>
</dbReference>
<comment type="catalytic activity">
    <reaction evidence="11">
        <text>ATP + H2O = ADP + phosphate + H(+)</text>
        <dbReference type="Rhea" id="RHEA:13065"/>
        <dbReference type="ChEBI" id="CHEBI:15377"/>
        <dbReference type="ChEBI" id="CHEBI:15378"/>
        <dbReference type="ChEBI" id="CHEBI:30616"/>
        <dbReference type="ChEBI" id="CHEBI:43474"/>
        <dbReference type="ChEBI" id="CHEBI:456216"/>
        <dbReference type="EC" id="5.6.2.4"/>
    </reaction>
</comment>
<keyword evidence="4 12" id="KW-0378">Hydrolase</keyword>